<dbReference type="OrthoDB" id="9804758at2"/>
<organism evidence="1">
    <name type="scientific">Caulobacter sp. (strain K31)</name>
    <dbReference type="NCBI Taxonomy" id="366602"/>
    <lineage>
        <taxon>Bacteria</taxon>
        <taxon>Pseudomonadati</taxon>
        <taxon>Pseudomonadota</taxon>
        <taxon>Alphaproteobacteria</taxon>
        <taxon>Caulobacterales</taxon>
        <taxon>Caulobacteraceae</taxon>
        <taxon>Caulobacter</taxon>
    </lineage>
</organism>
<dbReference type="EMBL" id="CP000927">
    <property type="protein sequence ID" value="ABZ72362.1"/>
    <property type="molecule type" value="Genomic_DNA"/>
</dbReference>
<gene>
    <name evidence="1" type="ordered locus">Caul_3235</name>
</gene>
<proteinExistence type="predicted"/>
<name>B0T3P8_CAUSK</name>
<evidence type="ECO:0000313" key="1">
    <source>
        <dbReference type="EMBL" id="ABZ72362.1"/>
    </source>
</evidence>
<dbReference type="STRING" id="366602.Caul_3235"/>
<dbReference type="HOGENOM" id="CLU_914292_0_0_5"/>
<dbReference type="KEGG" id="cak:Caul_3235"/>
<protein>
    <recommendedName>
        <fullName evidence="2">Cobalamin biosynthesis protein CbiG</fullName>
    </recommendedName>
</protein>
<accession>B0T3P8</accession>
<sequence length="305" mass="32842">MSRLFSAYVIVDWSAAAKPTTGADSVWIGVMKRDVRFRLTFESFNPPTRQEAEAKLAVILDDLKKRGERALVGFDFPLGFPRGVTAALSLKGEQPWRAVWDQLAKMVKDKADNTNNRFGVGSELNRRLTGGPFPFWGVPPKDTLTTLQPKKTREHGPGDLPEFRHTDVAAQHAKGGGAASIWKLYYNGSVGGQAIVGIPAARRLRDARGDAAKVWPFETGFKALTEADLEGVQVVIAEVNPGLAKATPAAGEIKDAAQVRALAEHFAKLDEAGKLATLFAPPKGLAENVVADAETEEGWTLGASA</sequence>
<dbReference type="AlphaFoldDB" id="B0T3P8"/>
<dbReference type="eggNOG" id="COG2082">
    <property type="taxonomic scope" value="Bacteria"/>
</dbReference>
<reference evidence="1" key="1">
    <citation type="submission" date="2008-01" db="EMBL/GenBank/DDBJ databases">
        <title>Complete sequence of chromosome of Caulobacter sp. K31.</title>
        <authorList>
            <consortium name="US DOE Joint Genome Institute"/>
            <person name="Copeland A."/>
            <person name="Lucas S."/>
            <person name="Lapidus A."/>
            <person name="Barry K."/>
            <person name="Glavina del Rio T."/>
            <person name="Dalin E."/>
            <person name="Tice H."/>
            <person name="Pitluck S."/>
            <person name="Bruce D."/>
            <person name="Goodwin L."/>
            <person name="Thompson L.S."/>
            <person name="Brettin T."/>
            <person name="Detter J.C."/>
            <person name="Han C."/>
            <person name="Schmutz J."/>
            <person name="Larimer F."/>
            <person name="Land M."/>
            <person name="Hauser L."/>
            <person name="Kyrpides N."/>
            <person name="Kim E."/>
            <person name="Stephens C."/>
            <person name="Richardson P."/>
        </authorList>
    </citation>
    <scope>NUCLEOTIDE SEQUENCE [LARGE SCALE GENOMIC DNA]</scope>
    <source>
        <strain evidence="1">K31</strain>
    </source>
</reference>
<evidence type="ECO:0008006" key="2">
    <source>
        <dbReference type="Google" id="ProtNLM"/>
    </source>
</evidence>